<reference evidence="2 3" key="1">
    <citation type="submission" date="2018-10" db="EMBL/GenBank/DDBJ databases">
        <title>Genomic Encyclopedia of Archaeal and Bacterial Type Strains, Phase II (KMG-II): from individual species to whole genera.</title>
        <authorList>
            <person name="Goeker M."/>
        </authorList>
    </citation>
    <scope>NUCLEOTIDE SEQUENCE [LARGE SCALE GENOMIC DNA]</scope>
    <source>
        <strain evidence="2 3">DSM 14954</strain>
    </source>
</reference>
<dbReference type="EMBL" id="RBIL01000002">
    <property type="protein sequence ID" value="RKQ87066.1"/>
    <property type="molecule type" value="Genomic_DNA"/>
</dbReference>
<dbReference type="AlphaFoldDB" id="A0A660KZM1"/>
<accession>A0A660KZM1</accession>
<keyword evidence="3" id="KW-1185">Reference proteome</keyword>
<dbReference type="InterPro" id="IPR010773">
    <property type="entry name" value="Mycophage_PG1_Gp7"/>
</dbReference>
<gene>
    <name evidence="2" type="ORF">C8N24_5086</name>
</gene>
<feature type="transmembrane region" description="Helical" evidence="1">
    <location>
        <begin position="122"/>
        <end position="144"/>
    </location>
</feature>
<protein>
    <submittedName>
        <fullName evidence="2">Uncharacterized protein DUF1360</fullName>
    </submittedName>
</protein>
<organism evidence="2 3">
    <name type="scientific">Solirubrobacter pauli</name>
    <dbReference type="NCBI Taxonomy" id="166793"/>
    <lineage>
        <taxon>Bacteria</taxon>
        <taxon>Bacillati</taxon>
        <taxon>Actinomycetota</taxon>
        <taxon>Thermoleophilia</taxon>
        <taxon>Solirubrobacterales</taxon>
        <taxon>Solirubrobacteraceae</taxon>
        <taxon>Solirubrobacter</taxon>
    </lineage>
</organism>
<dbReference type="OrthoDB" id="4722315at2"/>
<keyword evidence="1" id="KW-0812">Transmembrane</keyword>
<evidence type="ECO:0000256" key="1">
    <source>
        <dbReference type="SAM" id="Phobius"/>
    </source>
</evidence>
<evidence type="ECO:0000313" key="3">
    <source>
        <dbReference type="Proteomes" id="UP000278962"/>
    </source>
</evidence>
<evidence type="ECO:0000313" key="2">
    <source>
        <dbReference type="EMBL" id="RKQ87066.1"/>
    </source>
</evidence>
<dbReference type="Proteomes" id="UP000278962">
    <property type="component" value="Unassembled WGS sequence"/>
</dbReference>
<keyword evidence="1" id="KW-0472">Membrane</keyword>
<comment type="caution">
    <text evidence="2">The sequence shown here is derived from an EMBL/GenBank/DDBJ whole genome shotgun (WGS) entry which is preliminary data.</text>
</comment>
<sequence>MSTSPPQDRTDLPGRLGADYAAAADDQRPLAGYSVLTSTFGLLFAGGLLAARRSGRDLPERVGVRDLALGGIATYKLSRMITKDKVTAFARAPFTRFQEKAGHGEVEEAARGRGLRYAIGELLVCPYCLGQWVAGAFTVGFVFAPRLTRLLAGMWTMYAIADVAQLGYKALEEQS</sequence>
<keyword evidence="1" id="KW-1133">Transmembrane helix</keyword>
<proteinExistence type="predicted"/>
<feature type="transmembrane region" description="Helical" evidence="1">
    <location>
        <begin position="30"/>
        <end position="51"/>
    </location>
</feature>
<dbReference type="RefSeq" id="WP_121255319.1">
    <property type="nucleotide sequence ID" value="NZ_RBIL01000002.1"/>
</dbReference>
<name>A0A660KZM1_9ACTN</name>
<dbReference type="Pfam" id="PF07098">
    <property type="entry name" value="DUF1360"/>
    <property type="match status" value="1"/>
</dbReference>